<keyword evidence="3" id="KW-1185">Reference proteome</keyword>
<organism evidence="2 3">
    <name type="scientific">Cryptosporangium phraense</name>
    <dbReference type="NCBI Taxonomy" id="2593070"/>
    <lineage>
        <taxon>Bacteria</taxon>
        <taxon>Bacillati</taxon>
        <taxon>Actinomycetota</taxon>
        <taxon>Actinomycetes</taxon>
        <taxon>Cryptosporangiales</taxon>
        <taxon>Cryptosporangiaceae</taxon>
        <taxon>Cryptosporangium</taxon>
    </lineage>
</organism>
<proteinExistence type="predicted"/>
<evidence type="ECO:0000313" key="3">
    <source>
        <dbReference type="Proteomes" id="UP000317982"/>
    </source>
</evidence>
<dbReference type="Pfam" id="PF19348">
    <property type="entry name" value="DUF5926"/>
    <property type="match status" value="1"/>
</dbReference>
<reference evidence="2 3" key="1">
    <citation type="submission" date="2019-07" db="EMBL/GenBank/DDBJ databases">
        <title>Cryptosporangium phraense sp. nov., isolated from plant litter.</title>
        <authorList>
            <person name="Suriyachadkun C."/>
        </authorList>
    </citation>
    <scope>NUCLEOTIDE SEQUENCE [LARGE SCALE GENOMIC DNA]</scope>
    <source>
        <strain evidence="2 3">A-T 5661</strain>
    </source>
</reference>
<evidence type="ECO:0000259" key="1">
    <source>
        <dbReference type="Pfam" id="PF19348"/>
    </source>
</evidence>
<accession>A0A545AJC3</accession>
<comment type="caution">
    <text evidence="2">The sequence shown here is derived from an EMBL/GenBank/DDBJ whole genome shotgun (WGS) entry which is preliminary data.</text>
</comment>
<dbReference type="GO" id="GO:0016853">
    <property type="term" value="F:isomerase activity"/>
    <property type="evidence" value="ECO:0007669"/>
    <property type="project" value="UniProtKB-KW"/>
</dbReference>
<protein>
    <submittedName>
        <fullName evidence="2">Topoisomerase II</fullName>
    </submittedName>
</protein>
<dbReference type="InterPro" id="IPR045970">
    <property type="entry name" value="DUF5926"/>
</dbReference>
<keyword evidence="2" id="KW-0413">Isomerase</keyword>
<dbReference type="InParanoid" id="A0A545AJC3"/>
<dbReference type="RefSeq" id="WP_142708093.1">
    <property type="nucleotide sequence ID" value="NZ_VIRS01000026.1"/>
</dbReference>
<dbReference type="Proteomes" id="UP000317982">
    <property type="component" value="Unassembled WGS sequence"/>
</dbReference>
<dbReference type="AlphaFoldDB" id="A0A545AJC3"/>
<name>A0A545AJC3_9ACTN</name>
<gene>
    <name evidence="2" type="ORF">FL583_29315</name>
</gene>
<feature type="domain" description="DUF5926" evidence="1">
    <location>
        <begin position="22"/>
        <end position="284"/>
    </location>
</feature>
<evidence type="ECO:0000313" key="2">
    <source>
        <dbReference type="EMBL" id="TQS41409.1"/>
    </source>
</evidence>
<sequence>MGKRGRREGRREKTRDVFVGRPFEGLATEAEWVALRELVPAATAPLKFAEHPDRPVILTTVLPMALPALVKPDGRIFLSVQMPARSGDLSRDLAAVLEDALVVEPGNYVGASGLPGPGPRLQDLLADDGALDVTVHDTFDYWLDDPRPDDPEVSSSLEQANASILPTVAVPSAPAAYWCQVAEKAHLRWVLPEPEDTALDALARLQSAGDLALGSSGRYVGAFRAHGLLAPVWDLPHDPEASEYEQPLADLAKRYADAVSVTDPLTPAERRARDGLRGRQLTLR</sequence>
<dbReference type="OrthoDB" id="5512013at2"/>
<dbReference type="EMBL" id="VIRS01000026">
    <property type="protein sequence ID" value="TQS41409.1"/>
    <property type="molecule type" value="Genomic_DNA"/>
</dbReference>